<reference evidence="1 2" key="1">
    <citation type="submission" date="2024-09" db="EMBL/GenBank/DDBJ databases">
        <authorList>
            <person name="Sun Q."/>
            <person name="Mori K."/>
        </authorList>
    </citation>
    <scope>NUCLEOTIDE SEQUENCE [LARGE SCALE GENOMIC DNA]</scope>
    <source>
        <strain evidence="1 2">NCAIM B.01794</strain>
    </source>
</reference>
<evidence type="ECO:0000313" key="2">
    <source>
        <dbReference type="Proteomes" id="UP001589891"/>
    </source>
</evidence>
<evidence type="ECO:0000313" key="1">
    <source>
        <dbReference type="EMBL" id="MFC0711519.1"/>
    </source>
</evidence>
<dbReference type="RefSeq" id="WP_376948302.1">
    <property type="nucleotide sequence ID" value="NZ_CP171449.1"/>
</dbReference>
<dbReference type="Proteomes" id="UP001589891">
    <property type="component" value="Unassembled WGS sequence"/>
</dbReference>
<proteinExistence type="predicted"/>
<dbReference type="EMBL" id="JBHLSS010000123">
    <property type="protein sequence ID" value="MFC0711519.1"/>
    <property type="molecule type" value="Genomic_DNA"/>
</dbReference>
<accession>A0ABV6SPR5</accession>
<name>A0ABV6SPR5_AZOPA</name>
<sequence length="104" mass="10932">MTRQPFLGDSCQPAQIAQRSEDMGVAKARVDTLTLLVLAGTFIGGSGEAAAAHDFQEGAGSIDIHRYLGSTVYRKKRAAAQTAGREILGSVRKIRAGRLGAMTG</sequence>
<keyword evidence="2" id="KW-1185">Reference proteome</keyword>
<protein>
    <submittedName>
        <fullName evidence="1">Uncharacterized protein</fullName>
    </submittedName>
</protein>
<organism evidence="1 2">
    <name type="scientific">Azorhizophilus paspali</name>
    <name type="common">Azotobacter paspali</name>
    <dbReference type="NCBI Taxonomy" id="69963"/>
    <lineage>
        <taxon>Bacteria</taxon>
        <taxon>Pseudomonadati</taxon>
        <taxon>Pseudomonadota</taxon>
        <taxon>Gammaproteobacteria</taxon>
        <taxon>Pseudomonadales</taxon>
        <taxon>Pseudomonadaceae</taxon>
        <taxon>Azorhizophilus</taxon>
    </lineage>
</organism>
<comment type="caution">
    <text evidence="1">The sequence shown here is derived from an EMBL/GenBank/DDBJ whole genome shotgun (WGS) entry which is preliminary data.</text>
</comment>
<gene>
    <name evidence="1" type="ORF">ACFFGX_18875</name>
</gene>